<dbReference type="EMBL" id="BONQ01000018">
    <property type="protein sequence ID" value="GIG43026.1"/>
    <property type="molecule type" value="Genomic_DNA"/>
</dbReference>
<keyword evidence="2" id="KW-1185">Reference proteome</keyword>
<name>A0A919PGX0_9ACTN</name>
<evidence type="ECO:0000313" key="1">
    <source>
        <dbReference type="EMBL" id="GIG43026.1"/>
    </source>
</evidence>
<evidence type="ECO:0000313" key="2">
    <source>
        <dbReference type="Proteomes" id="UP000660611"/>
    </source>
</evidence>
<reference evidence="1" key="1">
    <citation type="submission" date="2021-01" db="EMBL/GenBank/DDBJ databases">
        <title>Whole genome shotgun sequence of Dactylosporangium siamense NBRC 106093.</title>
        <authorList>
            <person name="Komaki H."/>
            <person name="Tamura T."/>
        </authorList>
    </citation>
    <scope>NUCLEOTIDE SEQUENCE</scope>
    <source>
        <strain evidence="1">NBRC 106093</strain>
    </source>
</reference>
<protein>
    <submittedName>
        <fullName evidence="1">Uncharacterized protein</fullName>
    </submittedName>
</protein>
<dbReference type="Proteomes" id="UP000660611">
    <property type="component" value="Unassembled WGS sequence"/>
</dbReference>
<dbReference type="RefSeq" id="WP_203844900.1">
    <property type="nucleotide sequence ID" value="NZ_BAAAVW010000002.1"/>
</dbReference>
<dbReference type="AlphaFoldDB" id="A0A919PGX0"/>
<comment type="caution">
    <text evidence="1">The sequence shown here is derived from an EMBL/GenBank/DDBJ whole genome shotgun (WGS) entry which is preliminary data.</text>
</comment>
<sequence length="366" mass="41657">MTSTGNLQANDYRYKRDISELRYFYVLNPASPHSGWALREIIQPAFRALHAEYGVTVQPLAYGDVPEHRADGVTYVVYGPTNPLTMPVDEQGYLAALAATGARTNIISAYPLTETNEDRPDYARAGTWVPELCDLLDINAIFPDEVDLSRGIRTNTWQDVYVNAIGETIRVKYQPTQSADPGDRAVLHRLRHEHDAEIAELARVHRDHHLWQRKPYTDGSIMFTHDGHWFASQTVTDKSRMTADDFDLITSFDEGTASLTYTGPRLPSSDAPEFLMLSSVLGMHGRRPRLIVHFHHRELTRGPRYRELVTDARIEGGRFSAGRLFYRELCQKQTDWFIIREHGMVWTGDSVAQFEEFVHRVVVPGG</sequence>
<accession>A0A919PGX0</accession>
<organism evidence="1 2">
    <name type="scientific">Dactylosporangium siamense</name>
    <dbReference type="NCBI Taxonomy" id="685454"/>
    <lineage>
        <taxon>Bacteria</taxon>
        <taxon>Bacillati</taxon>
        <taxon>Actinomycetota</taxon>
        <taxon>Actinomycetes</taxon>
        <taxon>Micromonosporales</taxon>
        <taxon>Micromonosporaceae</taxon>
        <taxon>Dactylosporangium</taxon>
    </lineage>
</organism>
<gene>
    <name evidence="1" type="ORF">Dsi01nite_010670</name>
</gene>
<proteinExistence type="predicted"/>